<gene>
    <name evidence="1" type="ORF">CALVIDRAFT_563436</name>
</gene>
<evidence type="ECO:0000313" key="1">
    <source>
        <dbReference type="EMBL" id="KZO96787.1"/>
    </source>
</evidence>
<name>A0A167MJR0_CALVF</name>
<evidence type="ECO:0000313" key="2">
    <source>
        <dbReference type="Proteomes" id="UP000076738"/>
    </source>
</evidence>
<sequence length="357" mass="40283">MSQLGECVSAVSKTLRRFSVYFLYTEILEAYRDAMNVLLRVPMPELTDVTLHELPIPTALGQSYVLLSACRILNLSLYQFDWITKEDLHGLLQSAGQLVKLLLTVPMQARQDFTKRQEDTRLIMPNLREYTVNFSPYRAHANSTLAFSFTAPSLETLRIHVYGSIPTDEARATICRMFEGFIHASAPRRLTTLHLRQGAVQAATRVLPLLPSLTTLHLSIDVHLVAVSGEQHALWRTVLARLDEGPEEMVCPALETLFTGTWAFSSHLRLLQRVAQTRRQGGRQIRRLALAEWPSQTAETALSELPSSASQAYELEAALADEVGELMIGEWRFDKEKRTWEKRSGGGEDAEEETFPM</sequence>
<keyword evidence="2" id="KW-1185">Reference proteome</keyword>
<dbReference type="EMBL" id="KV417282">
    <property type="protein sequence ID" value="KZO96787.1"/>
    <property type="molecule type" value="Genomic_DNA"/>
</dbReference>
<evidence type="ECO:0008006" key="3">
    <source>
        <dbReference type="Google" id="ProtNLM"/>
    </source>
</evidence>
<accession>A0A167MJR0</accession>
<dbReference type="Gene3D" id="3.80.10.10">
    <property type="entry name" value="Ribonuclease Inhibitor"/>
    <property type="match status" value="1"/>
</dbReference>
<organism evidence="1 2">
    <name type="scientific">Calocera viscosa (strain TUFC12733)</name>
    <dbReference type="NCBI Taxonomy" id="1330018"/>
    <lineage>
        <taxon>Eukaryota</taxon>
        <taxon>Fungi</taxon>
        <taxon>Dikarya</taxon>
        <taxon>Basidiomycota</taxon>
        <taxon>Agaricomycotina</taxon>
        <taxon>Dacrymycetes</taxon>
        <taxon>Dacrymycetales</taxon>
        <taxon>Dacrymycetaceae</taxon>
        <taxon>Calocera</taxon>
    </lineage>
</organism>
<dbReference type="AlphaFoldDB" id="A0A167MJR0"/>
<protein>
    <recommendedName>
        <fullName evidence="3">F-box domain-containing protein</fullName>
    </recommendedName>
</protein>
<dbReference type="STRING" id="1330018.A0A167MJR0"/>
<dbReference type="Proteomes" id="UP000076738">
    <property type="component" value="Unassembled WGS sequence"/>
</dbReference>
<reference evidence="1 2" key="1">
    <citation type="journal article" date="2016" name="Mol. Biol. Evol.">
        <title>Comparative Genomics of Early-Diverging Mushroom-Forming Fungi Provides Insights into the Origins of Lignocellulose Decay Capabilities.</title>
        <authorList>
            <person name="Nagy L.G."/>
            <person name="Riley R."/>
            <person name="Tritt A."/>
            <person name="Adam C."/>
            <person name="Daum C."/>
            <person name="Floudas D."/>
            <person name="Sun H."/>
            <person name="Yadav J.S."/>
            <person name="Pangilinan J."/>
            <person name="Larsson K.H."/>
            <person name="Matsuura K."/>
            <person name="Barry K."/>
            <person name="Labutti K."/>
            <person name="Kuo R."/>
            <person name="Ohm R.A."/>
            <person name="Bhattacharya S.S."/>
            <person name="Shirouzu T."/>
            <person name="Yoshinaga Y."/>
            <person name="Martin F.M."/>
            <person name="Grigoriev I.V."/>
            <person name="Hibbett D.S."/>
        </authorList>
    </citation>
    <scope>NUCLEOTIDE SEQUENCE [LARGE SCALE GENOMIC DNA]</scope>
    <source>
        <strain evidence="1 2">TUFC12733</strain>
    </source>
</reference>
<dbReference type="InterPro" id="IPR032675">
    <property type="entry name" value="LRR_dom_sf"/>
</dbReference>
<proteinExistence type="predicted"/>